<dbReference type="EMBL" id="JACCBE010000001">
    <property type="protein sequence ID" value="NYD58875.1"/>
    <property type="molecule type" value="Genomic_DNA"/>
</dbReference>
<dbReference type="InterPro" id="IPR037480">
    <property type="entry name" value="YihR-like"/>
</dbReference>
<dbReference type="RefSeq" id="WP_179616420.1">
    <property type="nucleotide sequence ID" value="NZ_CP059163.1"/>
</dbReference>
<dbReference type="InterPro" id="IPR011013">
    <property type="entry name" value="Gal_mutarotase_sf_dom"/>
</dbReference>
<keyword evidence="2" id="KW-1185">Reference proteome</keyword>
<keyword evidence="1" id="KW-0413">Isomerase</keyword>
<dbReference type="Gene3D" id="2.70.98.10">
    <property type="match status" value="1"/>
</dbReference>
<dbReference type="PANTHER" id="PTHR10091">
    <property type="entry name" value="ALDOSE-1-EPIMERASE"/>
    <property type="match status" value="1"/>
</dbReference>
<dbReference type="AlphaFoldDB" id="A0A7Y9F3F1"/>
<dbReference type="GO" id="GO:0004034">
    <property type="term" value="F:aldose 1-epimerase activity"/>
    <property type="evidence" value="ECO:0007669"/>
    <property type="project" value="UniProtKB-EC"/>
</dbReference>
<dbReference type="InterPro" id="IPR014718">
    <property type="entry name" value="GH-type_carb-bd"/>
</dbReference>
<dbReference type="GO" id="GO:0030246">
    <property type="term" value="F:carbohydrate binding"/>
    <property type="evidence" value="ECO:0007669"/>
    <property type="project" value="InterPro"/>
</dbReference>
<evidence type="ECO:0000313" key="2">
    <source>
        <dbReference type="Proteomes" id="UP000516957"/>
    </source>
</evidence>
<accession>A0A7Y9F3F1</accession>
<comment type="caution">
    <text evidence="1">The sequence shown here is derived from an EMBL/GenBank/DDBJ whole genome shotgun (WGS) entry which is preliminary data.</text>
</comment>
<dbReference type="Proteomes" id="UP000516957">
    <property type="component" value="Unassembled WGS sequence"/>
</dbReference>
<gene>
    <name evidence="1" type="ORF">BKA08_003113</name>
</gene>
<dbReference type="Pfam" id="PF01263">
    <property type="entry name" value="Aldose_epim"/>
    <property type="match status" value="1"/>
</dbReference>
<dbReference type="PANTHER" id="PTHR10091:SF0">
    <property type="entry name" value="GALACTOSE MUTAROTASE"/>
    <property type="match status" value="1"/>
</dbReference>
<dbReference type="InterPro" id="IPR008183">
    <property type="entry name" value="Aldose_1/G6P_1-epimerase"/>
</dbReference>
<dbReference type="SUPFAM" id="SSF74650">
    <property type="entry name" value="Galactose mutarotase-like"/>
    <property type="match status" value="1"/>
</dbReference>
<sequence>MLAPSGDQFEIAAGGYRAVVTESGAALRELSYAGRPLVDGFGPEERSWGGRGQLLVPWPNRLGEGRFEFGGRSLSLPLTDHETRNATHGLVRWAAWSLEEHTPHSVSLTYRLMARSGWPWTLDLHVVHDLSADGLTVTMTATNMSGEPAPYAAGAHPYLCVGDGPVDGLELTLPAATSLITDERLRPVGSAPVEGGELDFRVSRPLRSTVLDTAFTDLERDEWGRATTTLRDPRTGEGVSLWVDPAWTHLQLYTADDAGPSARRSLAVEPMTAPPDALRSGTDLVVLAPAGSPGDEHSGSWGIRAVD</sequence>
<reference evidence="1 2" key="1">
    <citation type="submission" date="2020-07" db="EMBL/GenBank/DDBJ databases">
        <title>Sequencing the genomes of 1000 actinobacteria strains.</title>
        <authorList>
            <person name="Klenk H.-P."/>
        </authorList>
    </citation>
    <scope>NUCLEOTIDE SEQUENCE [LARGE SCALE GENOMIC DNA]</scope>
    <source>
        <strain evidence="1 2">DSM 18965</strain>
    </source>
</reference>
<dbReference type="CDD" id="cd09022">
    <property type="entry name" value="Aldose_epim_Ec_YihR"/>
    <property type="match status" value="1"/>
</dbReference>
<dbReference type="GO" id="GO:0033499">
    <property type="term" value="P:galactose catabolic process via UDP-galactose, Leloir pathway"/>
    <property type="evidence" value="ECO:0007669"/>
    <property type="project" value="TreeGrafter"/>
</dbReference>
<protein>
    <submittedName>
        <fullName evidence="1">Aldose 1-epimerase</fullName>
        <ecNumber evidence="1">5.1.3.3</ecNumber>
    </submittedName>
</protein>
<organism evidence="1 2">
    <name type="scientific">Nocardioides marinisabuli</name>
    <dbReference type="NCBI Taxonomy" id="419476"/>
    <lineage>
        <taxon>Bacteria</taxon>
        <taxon>Bacillati</taxon>
        <taxon>Actinomycetota</taxon>
        <taxon>Actinomycetes</taxon>
        <taxon>Propionibacteriales</taxon>
        <taxon>Nocardioidaceae</taxon>
        <taxon>Nocardioides</taxon>
    </lineage>
</organism>
<evidence type="ECO:0000313" key="1">
    <source>
        <dbReference type="EMBL" id="NYD58875.1"/>
    </source>
</evidence>
<proteinExistence type="predicted"/>
<dbReference type="GO" id="GO:0006006">
    <property type="term" value="P:glucose metabolic process"/>
    <property type="evidence" value="ECO:0007669"/>
    <property type="project" value="TreeGrafter"/>
</dbReference>
<dbReference type="EC" id="5.1.3.3" evidence="1"/>
<name>A0A7Y9F3F1_9ACTN</name>